<evidence type="ECO:0000256" key="2">
    <source>
        <dbReference type="ARBA" id="ARBA00022723"/>
    </source>
</evidence>
<dbReference type="GO" id="GO:0050992">
    <property type="term" value="P:dimethylallyl diphosphate biosynthetic process"/>
    <property type="evidence" value="ECO:0007669"/>
    <property type="project" value="UniProtKB-UniRule"/>
</dbReference>
<feature type="binding site" evidence="5">
    <location>
        <position position="188"/>
    </location>
    <ligand>
        <name>[4Fe-4S] cluster</name>
        <dbReference type="ChEBI" id="CHEBI:49883"/>
    </ligand>
</feature>
<dbReference type="CDD" id="cd04465">
    <property type="entry name" value="S1_RPS1_repeat_ec2_hs2"/>
    <property type="match status" value="1"/>
</dbReference>
<sequence length="667" mass="73335">MQVLLADHAGFCFGVQRALDQVDKEVNQGNRVVTYGPLIHNPQVVERLARQGVGEVENLAGASPGRLVIRSHGVGPKVYEQAKQCGFDIVDATCPFVHKVQKLAKDFTDQGYQVIVAGDRNHPEVQGIVAWTGGKALVVADGQEAEALDLQGKAALIAQTTLKEATLRQIESALRSNSIELVVRNTICAATSKRQDAAGRLAAEVDVMVVVGGRNSSNTAKLAQICQGAGVPTYHVETADELDPEWFQGKEKAGVTAGASTPRWIIEEVVQRMTDVNQEQATTELNDQNQEVLEVQEPENEIEDMDKMFAESLKKMEEGQLITGIVVKVSHDEVLVDVAGKSEGVIPMRELATRIPNSASDIVKVGDEVKVVILKAESEDGTLVLSRRRAIEREKIVTLQEAKERGDIVTGEVIAVVKGGLRVDVGVVGFVPASQVERGYVENLEKYIGQTLRMRIMEIDTRRNNAVLSQKVVLEEEYKEARTKTWEEIEEGQTRRGTVRRLTDFGAFVDLGGVDGLLHVSEMSWGRIKHPSEVVKEGDVIDVYVLKVDREKEKVSLGLKQVLPNPWSTVSEKYPIDATITVTVVRLTPFGAFAELEPGVDGLIHISQLADRRVNKPEDVVSVGDQVKVKVLDIKEAERRISLSMRAVKEDEDNAGVQEYLDNQDQQ</sequence>
<feature type="binding site" evidence="5">
    <location>
        <position position="40"/>
    </location>
    <ligand>
        <name>isopentenyl diphosphate</name>
        <dbReference type="ChEBI" id="CHEBI:128769"/>
    </ligand>
</feature>
<dbReference type="GO" id="GO:0005737">
    <property type="term" value="C:cytoplasm"/>
    <property type="evidence" value="ECO:0007669"/>
    <property type="project" value="UniProtKB-ARBA"/>
</dbReference>
<evidence type="ECO:0000256" key="3">
    <source>
        <dbReference type="ARBA" id="ARBA00023004"/>
    </source>
</evidence>
<dbReference type="GO" id="GO:0046872">
    <property type="term" value="F:metal ion binding"/>
    <property type="evidence" value="ECO:0007669"/>
    <property type="project" value="UniProtKB-KW"/>
</dbReference>
<feature type="binding site" evidence="5">
    <location>
        <position position="217"/>
    </location>
    <ligand>
        <name>isopentenyl diphosphate</name>
        <dbReference type="ChEBI" id="CHEBI:128769"/>
    </ligand>
</feature>
<comment type="catalytic activity">
    <reaction evidence="5">
        <text>isopentenyl diphosphate + 2 oxidized [2Fe-2S]-[ferredoxin] + H2O = (2E)-4-hydroxy-3-methylbut-2-enyl diphosphate + 2 reduced [2Fe-2S]-[ferredoxin] + 2 H(+)</text>
        <dbReference type="Rhea" id="RHEA:24488"/>
        <dbReference type="Rhea" id="RHEA-COMP:10000"/>
        <dbReference type="Rhea" id="RHEA-COMP:10001"/>
        <dbReference type="ChEBI" id="CHEBI:15377"/>
        <dbReference type="ChEBI" id="CHEBI:15378"/>
        <dbReference type="ChEBI" id="CHEBI:33737"/>
        <dbReference type="ChEBI" id="CHEBI:33738"/>
        <dbReference type="ChEBI" id="CHEBI:128753"/>
        <dbReference type="ChEBI" id="CHEBI:128769"/>
        <dbReference type="EC" id="1.17.7.4"/>
    </reaction>
</comment>
<feature type="binding site" evidence="5">
    <location>
        <position position="94"/>
    </location>
    <ligand>
        <name>[4Fe-4S] cluster</name>
        <dbReference type="ChEBI" id="CHEBI:49883"/>
    </ligand>
</feature>
<feature type="binding site" evidence="5">
    <location>
        <position position="12"/>
    </location>
    <ligand>
        <name>[4Fe-4S] cluster</name>
        <dbReference type="ChEBI" id="CHEBI:49883"/>
    </ligand>
</feature>
<dbReference type="EMBL" id="WXEY01000001">
    <property type="protein sequence ID" value="MZP28139.1"/>
    <property type="molecule type" value="Genomic_DNA"/>
</dbReference>
<dbReference type="PANTHER" id="PTHR30426:SF0">
    <property type="entry name" value="4-HYDROXY-3-METHYLBUT-2-ENYL DIPHOSPHATE REDUCTASE"/>
    <property type="match status" value="1"/>
</dbReference>
<comment type="pathway">
    <text evidence="5">Isoprenoid biosynthesis; isopentenyl diphosphate biosynthesis via DXP pathway; isopentenyl diphosphate from 1-deoxy-D-xylulose 5-phosphate: step 6/6.</text>
</comment>
<dbReference type="GO" id="GO:0003729">
    <property type="term" value="F:mRNA binding"/>
    <property type="evidence" value="ECO:0007669"/>
    <property type="project" value="UniProtKB-ARBA"/>
</dbReference>
<dbReference type="InterPro" id="IPR012340">
    <property type="entry name" value="NA-bd_OB-fold"/>
</dbReference>
<evidence type="ECO:0000256" key="4">
    <source>
        <dbReference type="ARBA" id="ARBA00023014"/>
    </source>
</evidence>
<dbReference type="Gene3D" id="3.40.1010.20">
    <property type="entry name" value="4-hydroxy-3-methylbut-2-enyl diphosphate reductase, catalytic domain"/>
    <property type="match status" value="2"/>
</dbReference>
<comment type="caution">
    <text evidence="7">The sequence shown here is derived from an EMBL/GenBank/DDBJ whole genome shotgun (WGS) entry which is preliminary data.</text>
</comment>
<evidence type="ECO:0000256" key="5">
    <source>
        <dbReference type="HAMAP-Rule" id="MF_00191"/>
    </source>
</evidence>
<comment type="cofactor">
    <cofactor evidence="5">
        <name>[4Fe-4S] cluster</name>
        <dbReference type="ChEBI" id="CHEBI:49883"/>
    </cofactor>
    <text evidence="5">Binds 1 [4Fe-4S] cluster per subunit.</text>
</comment>
<protein>
    <recommendedName>
        <fullName evidence="5">4-hydroxy-3-methylbut-2-enyl diphosphate reductase</fullName>
        <shortName evidence="5">HMBPP reductase</shortName>
        <ecNumber evidence="5">1.17.7.4</ecNumber>
    </recommendedName>
</protein>
<dbReference type="SUPFAM" id="SSF50249">
    <property type="entry name" value="Nucleic acid-binding proteins"/>
    <property type="match status" value="4"/>
</dbReference>
<dbReference type="GO" id="GO:0051745">
    <property type="term" value="F:4-hydroxy-3-methylbut-2-enyl diphosphate reductase activity"/>
    <property type="evidence" value="ECO:0007669"/>
    <property type="project" value="UniProtKB-UniRule"/>
</dbReference>
<evidence type="ECO:0000313" key="7">
    <source>
        <dbReference type="EMBL" id="MZP28139.1"/>
    </source>
</evidence>
<dbReference type="CDD" id="cd13944">
    <property type="entry name" value="lytB_ispH"/>
    <property type="match status" value="1"/>
</dbReference>
<keyword evidence="4 5" id="KW-0411">Iron-sulfur</keyword>
<dbReference type="CDD" id="cd05687">
    <property type="entry name" value="S1_RPS1_repeat_ec1_hs1"/>
    <property type="match status" value="1"/>
</dbReference>
<dbReference type="PRINTS" id="PR00681">
    <property type="entry name" value="RIBOSOMALS1"/>
</dbReference>
<organism evidence="7 8">
    <name type="scientific">Heliomicrobium undosum</name>
    <dbReference type="NCBI Taxonomy" id="121734"/>
    <lineage>
        <taxon>Bacteria</taxon>
        <taxon>Bacillati</taxon>
        <taxon>Bacillota</taxon>
        <taxon>Clostridia</taxon>
        <taxon>Eubacteriales</taxon>
        <taxon>Heliobacteriaceae</taxon>
        <taxon>Heliomicrobium</taxon>
    </lineage>
</organism>
<dbReference type="Pfam" id="PF02401">
    <property type="entry name" value="LYTB"/>
    <property type="match status" value="1"/>
</dbReference>
<dbReference type="NCBIfam" id="TIGR00216">
    <property type="entry name" value="ispH_lytB"/>
    <property type="match status" value="1"/>
</dbReference>
<dbReference type="CDD" id="cd05688">
    <property type="entry name" value="S1_RPS1_repeat_ec3"/>
    <property type="match status" value="1"/>
</dbReference>
<dbReference type="InterPro" id="IPR035104">
    <property type="entry name" value="Ribosomal_protein_S1-like"/>
</dbReference>
<feature type="binding site" evidence="5">
    <location>
        <position position="216"/>
    </location>
    <ligand>
        <name>(2E)-4-hydroxy-3-methylbut-2-enyl diphosphate</name>
        <dbReference type="ChEBI" id="CHEBI:128753"/>
    </ligand>
</feature>
<feature type="binding site" evidence="5">
    <location>
        <position position="122"/>
    </location>
    <ligand>
        <name>isopentenyl diphosphate</name>
        <dbReference type="ChEBI" id="CHEBI:128769"/>
    </ligand>
</feature>
<dbReference type="EC" id="1.17.7.4" evidence="5"/>
<comment type="similarity">
    <text evidence="5">Belongs to the IspH family.</text>
</comment>
<evidence type="ECO:0000313" key="8">
    <source>
        <dbReference type="Proteomes" id="UP000463470"/>
    </source>
</evidence>
<comment type="pathway">
    <text evidence="5">Isoprenoid biosynthesis; dimethylallyl diphosphate biosynthesis; dimethylallyl diphosphate from (2E)-4-hydroxy-3-methylbutenyl diphosphate: step 1/1.</text>
</comment>
<dbReference type="InterPro" id="IPR003029">
    <property type="entry name" value="S1_domain"/>
</dbReference>
<gene>
    <name evidence="5" type="primary">ispH</name>
    <name evidence="7" type="ORF">GTO91_00175</name>
</gene>
<comment type="catalytic activity">
    <reaction evidence="5">
        <text>dimethylallyl diphosphate + 2 oxidized [2Fe-2S]-[ferredoxin] + H2O = (2E)-4-hydroxy-3-methylbut-2-enyl diphosphate + 2 reduced [2Fe-2S]-[ferredoxin] + 2 H(+)</text>
        <dbReference type="Rhea" id="RHEA:24825"/>
        <dbReference type="Rhea" id="RHEA-COMP:10000"/>
        <dbReference type="Rhea" id="RHEA-COMP:10001"/>
        <dbReference type="ChEBI" id="CHEBI:15377"/>
        <dbReference type="ChEBI" id="CHEBI:15378"/>
        <dbReference type="ChEBI" id="CHEBI:33737"/>
        <dbReference type="ChEBI" id="CHEBI:33738"/>
        <dbReference type="ChEBI" id="CHEBI:57623"/>
        <dbReference type="ChEBI" id="CHEBI:128753"/>
        <dbReference type="EC" id="1.17.7.4"/>
    </reaction>
</comment>
<feature type="binding site" evidence="5">
    <location>
        <position position="122"/>
    </location>
    <ligand>
        <name>dimethylallyl diphosphate</name>
        <dbReference type="ChEBI" id="CHEBI:57623"/>
    </ligand>
</feature>
<feature type="active site" description="Proton donor" evidence="5">
    <location>
        <position position="124"/>
    </location>
</feature>
<dbReference type="NCBIfam" id="NF005208">
    <property type="entry name" value="PRK06676.1"/>
    <property type="match status" value="1"/>
</dbReference>
<dbReference type="UniPathway" id="UPA00056">
    <property type="reaction ID" value="UER00097"/>
</dbReference>
<feature type="binding site" evidence="5">
    <location>
        <position position="260"/>
    </location>
    <ligand>
        <name>(2E)-4-hydroxy-3-methylbut-2-enyl diphosphate</name>
        <dbReference type="ChEBI" id="CHEBI:128753"/>
    </ligand>
</feature>
<keyword evidence="5 7" id="KW-0560">Oxidoreductase</keyword>
<dbReference type="Gene3D" id="3.40.50.11270">
    <property type="match status" value="1"/>
</dbReference>
<reference evidence="7 8" key="1">
    <citation type="submission" date="2020-01" db="EMBL/GenBank/DDBJ databases">
        <title>Whole-genome sequence of Heliobacterium undosum DSM 13378.</title>
        <authorList>
            <person name="Kyndt J.A."/>
            <person name="Meyer T.E."/>
        </authorList>
    </citation>
    <scope>NUCLEOTIDE SEQUENCE [LARGE SCALE GENOMIC DNA]</scope>
    <source>
        <strain evidence="7 8">DSM 13378</strain>
    </source>
</reference>
<dbReference type="OrthoDB" id="9804077at2"/>
<feature type="binding site" evidence="5">
    <location>
        <position position="218"/>
    </location>
    <ligand>
        <name>(2E)-4-hydroxy-3-methylbut-2-enyl diphosphate</name>
        <dbReference type="ChEBI" id="CHEBI:128753"/>
    </ligand>
</feature>
<feature type="binding site" evidence="5">
    <location>
        <position position="260"/>
    </location>
    <ligand>
        <name>dimethylallyl diphosphate</name>
        <dbReference type="ChEBI" id="CHEBI:57623"/>
    </ligand>
</feature>
<feature type="binding site" evidence="5">
    <location>
        <position position="218"/>
    </location>
    <ligand>
        <name>dimethylallyl diphosphate</name>
        <dbReference type="ChEBI" id="CHEBI:57623"/>
    </ligand>
</feature>
<feature type="binding site" evidence="5">
    <location>
        <position position="216"/>
    </location>
    <ligand>
        <name>dimethylallyl diphosphate</name>
        <dbReference type="ChEBI" id="CHEBI:57623"/>
    </ligand>
</feature>
<evidence type="ECO:0000256" key="1">
    <source>
        <dbReference type="ARBA" id="ARBA00022485"/>
    </source>
</evidence>
<dbReference type="AlphaFoldDB" id="A0A845KZY1"/>
<feature type="domain" description="S1 motif" evidence="6">
    <location>
        <begin position="406"/>
        <end position="471"/>
    </location>
</feature>
<feature type="domain" description="S1 motif" evidence="6">
    <location>
        <begin position="319"/>
        <end position="388"/>
    </location>
</feature>
<feature type="binding site" evidence="5">
    <location>
        <position position="218"/>
    </location>
    <ligand>
        <name>isopentenyl diphosphate</name>
        <dbReference type="ChEBI" id="CHEBI:128769"/>
    </ligand>
</feature>
<feature type="binding site" evidence="5">
    <location>
        <position position="40"/>
    </location>
    <ligand>
        <name>dimethylallyl diphosphate</name>
        <dbReference type="ChEBI" id="CHEBI:57623"/>
    </ligand>
</feature>
<feature type="binding site" evidence="5">
    <location>
        <position position="160"/>
    </location>
    <ligand>
        <name>(2E)-4-hydroxy-3-methylbut-2-enyl diphosphate</name>
        <dbReference type="ChEBI" id="CHEBI:128753"/>
    </ligand>
</feature>
<proteinExistence type="inferred from homology"/>
<dbReference type="GO" id="GO:0019288">
    <property type="term" value="P:isopentenyl diphosphate biosynthetic process, methylerythritol 4-phosphate pathway"/>
    <property type="evidence" value="ECO:0007669"/>
    <property type="project" value="UniProtKB-UniRule"/>
</dbReference>
<dbReference type="InterPro" id="IPR003451">
    <property type="entry name" value="LytB/IspH"/>
</dbReference>
<dbReference type="UniPathway" id="UPA00059">
    <property type="reaction ID" value="UER00105"/>
</dbReference>
<feature type="domain" description="S1 motif" evidence="6">
    <location>
        <begin position="492"/>
        <end position="560"/>
    </location>
</feature>
<dbReference type="SMART" id="SM00316">
    <property type="entry name" value="S1"/>
    <property type="match status" value="4"/>
</dbReference>
<dbReference type="Pfam" id="PF00575">
    <property type="entry name" value="S1"/>
    <property type="match status" value="4"/>
</dbReference>
<feature type="binding site" evidence="5">
    <location>
        <position position="216"/>
    </location>
    <ligand>
        <name>isopentenyl diphosphate</name>
        <dbReference type="ChEBI" id="CHEBI:128769"/>
    </ligand>
</feature>
<dbReference type="GO" id="GO:0005840">
    <property type="term" value="C:ribosome"/>
    <property type="evidence" value="ECO:0007669"/>
    <property type="project" value="UniProtKB-KW"/>
</dbReference>
<comment type="function">
    <text evidence="5">Catalyzes the conversion of 1-hydroxy-2-methyl-2-(E)-butenyl 4-diphosphate (HMBPP) into a mixture of isopentenyl diphosphate (IPP) and dimethylallyl diphosphate (DMAPP). Acts in the terminal step of the DOXP/MEP pathway for isoprenoid precursor biosynthesis.</text>
</comment>
<keyword evidence="5" id="KW-0414">Isoprene biosynthesis</keyword>
<accession>A0A845KZY1</accession>
<dbReference type="Proteomes" id="UP000463470">
    <property type="component" value="Unassembled WGS sequence"/>
</dbReference>
<feature type="binding site" evidence="5">
    <location>
        <position position="217"/>
    </location>
    <ligand>
        <name>(2E)-4-hydroxy-3-methylbut-2-enyl diphosphate</name>
        <dbReference type="ChEBI" id="CHEBI:128753"/>
    </ligand>
</feature>
<keyword evidence="7" id="KW-0689">Ribosomal protein</keyword>
<dbReference type="GO" id="GO:0051539">
    <property type="term" value="F:4 iron, 4 sulfur cluster binding"/>
    <property type="evidence" value="ECO:0007669"/>
    <property type="project" value="UniProtKB-UniRule"/>
</dbReference>
<keyword evidence="3 5" id="KW-0408">Iron</keyword>
<dbReference type="GO" id="GO:0016114">
    <property type="term" value="P:terpenoid biosynthetic process"/>
    <property type="evidence" value="ECO:0007669"/>
    <property type="project" value="UniProtKB-UniRule"/>
</dbReference>
<feature type="binding site" evidence="5">
    <location>
        <position position="40"/>
    </location>
    <ligand>
        <name>(2E)-4-hydroxy-3-methylbut-2-enyl diphosphate</name>
        <dbReference type="ChEBI" id="CHEBI:128753"/>
    </ligand>
</feature>
<keyword evidence="1 5" id="KW-0004">4Fe-4S</keyword>
<dbReference type="FunFam" id="2.40.50.140:FF:000051">
    <property type="entry name" value="RNA-binding transcriptional accessory protein"/>
    <property type="match status" value="1"/>
</dbReference>
<name>A0A845KZY1_9FIRM</name>
<feature type="binding site" evidence="5">
    <location>
        <position position="72"/>
    </location>
    <ligand>
        <name>dimethylallyl diphosphate</name>
        <dbReference type="ChEBI" id="CHEBI:57623"/>
    </ligand>
</feature>
<dbReference type="NCBIfam" id="NF000907">
    <property type="entry name" value="PRK00087.1"/>
    <property type="match status" value="1"/>
</dbReference>
<feature type="binding site" evidence="5">
    <location>
        <position position="72"/>
    </location>
    <ligand>
        <name>isopentenyl diphosphate</name>
        <dbReference type="ChEBI" id="CHEBI:128769"/>
    </ligand>
</feature>
<keyword evidence="2 5" id="KW-0479">Metal-binding</keyword>
<feature type="binding site" evidence="5">
    <location>
        <position position="122"/>
    </location>
    <ligand>
        <name>(2E)-4-hydroxy-3-methylbut-2-enyl diphosphate</name>
        <dbReference type="ChEBI" id="CHEBI:128753"/>
    </ligand>
</feature>
<dbReference type="Gene3D" id="2.40.50.140">
    <property type="entry name" value="Nucleic acid-binding proteins"/>
    <property type="match status" value="4"/>
</dbReference>
<dbReference type="PROSITE" id="PS50126">
    <property type="entry name" value="S1"/>
    <property type="match status" value="4"/>
</dbReference>
<evidence type="ECO:0000259" key="6">
    <source>
        <dbReference type="PROSITE" id="PS50126"/>
    </source>
</evidence>
<keyword evidence="8" id="KW-1185">Reference proteome</keyword>
<feature type="binding site" evidence="5">
    <location>
        <position position="217"/>
    </location>
    <ligand>
        <name>dimethylallyl diphosphate</name>
        <dbReference type="ChEBI" id="CHEBI:57623"/>
    </ligand>
</feature>
<dbReference type="HAMAP" id="MF_00191">
    <property type="entry name" value="IspH"/>
    <property type="match status" value="1"/>
</dbReference>
<feature type="binding site" evidence="5">
    <location>
        <position position="72"/>
    </location>
    <ligand>
        <name>(2E)-4-hydroxy-3-methylbut-2-enyl diphosphate</name>
        <dbReference type="ChEBI" id="CHEBI:128753"/>
    </ligand>
</feature>
<dbReference type="NCBIfam" id="NF002187">
    <property type="entry name" value="PRK01045.1-1"/>
    <property type="match status" value="1"/>
</dbReference>
<feature type="domain" description="S1 motif" evidence="6">
    <location>
        <begin position="577"/>
        <end position="646"/>
    </location>
</feature>
<keyword evidence="7" id="KW-0687">Ribonucleoprotein</keyword>
<feature type="binding site" evidence="5">
    <location>
        <position position="260"/>
    </location>
    <ligand>
        <name>isopentenyl diphosphate</name>
        <dbReference type="ChEBI" id="CHEBI:128769"/>
    </ligand>
</feature>
<dbReference type="PANTHER" id="PTHR30426">
    <property type="entry name" value="4-HYDROXY-3-METHYLBUT-2-ENYL DIPHOSPHATE REDUCTASE"/>
    <property type="match status" value="1"/>
</dbReference>